<feature type="chain" id="PRO_5005568094" evidence="1">
    <location>
        <begin position="21"/>
        <end position="191"/>
    </location>
</feature>
<name>A0A0L6UUC1_9BASI</name>
<dbReference type="EMBL" id="LAVV01008699">
    <property type="protein sequence ID" value="KNZ52143.1"/>
    <property type="molecule type" value="Genomic_DNA"/>
</dbReference>
<sequence length="191" mass="20419">MMKAVAITIVLAIALPAVMATTHTTCYNYFMQKDGCVISANDARHRCPAPAKPQSAPMKAFALKSKSRMAKRTEETTLARRYDTSKPSFAVAGGNGICGYYDTNTQYGVCLWSGAEQNNPTLETAGWLNGLKTSNCGKKVYIQRKGDPSSVMSVPVLDGCGFNDVQPLPGCFDIAVTVSVSSSLNSEADES</sequence>
<keyword evidence="1" id="KW-0732">Signal</keyword>
<proteinExistence type="predicted"/>
<accession>A0A0L6UUC1</accession>
<evidence type="ECO:0000313" key="2">
    <source>
        <dbReference type="EMBL" id="KNZ52143.1"/>
    </source>
</evidence>
<gene>
    <name evidence="2" type="ORF">VP01_3678g2</name>
</gene>
<dbReference type="OrthoDB" id="2499360at2759"/>
<organism evidence="2 3">
    <name type="scientific">Puccinia sorghi</name>
    <dbReference type="NCBI Taxonomy" id="27349"/>
    <lineage>
        <taxon>Eukaryota</taxon>
        <taxon>Fungi</taxon>
        <taxon>Dikarya</taxon>
        <taxon>Basidiomycota</taxon>
        <taxon>Pucciniomycotina</taxon>
        <taxon>Pucciniomycetes</taxon>
        <taxon>Pucciniales</taxon>
        <taxon>Pucciniaceae</taxon>
        <taxon>Puccinia</taxon>
    </lineage>
</organism>
<reference evidence="2 3" key="1">
    <citation type="submission" date="2015-08" db="EMBL/GenBank/DDBJ databases">
        <title>Next Generation Sequencing and Analysis of the Genome of Puccinia sorghi L Schw, the Causal Agent of Maize Common Rust.</title>
        <authorList>
            <person name="Rochi L."/>
            <person name="Burguener G."/>
            <person name="Darino M."/>
            <person name="Turjanski A."/>
            <person name="Kreff E."/>
            <person name="Dieguez M.J."/>
            <person name="Sacco F."/>
        </authorList>
    </citation>
    <scope>NUCLEOTIDE SEQUENCE [LARGE SCALE GENOMIC DNA]</scope>
    <source>
        <strain evidence="2 3">RO10H11247</strain>
    </source>
</reference>
<feature type="signal peptide" evidence="1">
    <location>
        <begin position="1"/>
        <end position="20"/>
    </location>
</feature>
<evidence type="ECO:0000256" key="1">
    <source>
        <dbReference type="SAM" id="SignalP"/>
    </source>
</evidence>
<dbReference type="AlphaFoldDB" id="A0A0L6UUC1"/>
<dbReference type="VEuPathDB" id="FungiDB:VP01_3678g2"/>
<protein>
    <submittedName>
        <fullName evidence="2">Uncharacterized protein</fullName>
    </submittedName>
</protein>
<keyword evidence="3" id="KW-1185">Reference proteome</keyword>
<dbReference type="Proteomes" id="UP000037035">
    <property type="component" value="Unassembled WGS sequence"/>
</dbReference>
<evidence type="ECO:0000313" key="3">
    <source>
        <dbReference type="Proteomes" id="UP000037035"/>
    </source>
</evidence>
<comment type="caution">
    <text evidence="2">The sequence shown here is derived from an EMBL/GenBank/DDBJ whole genome shotgun (WGS) entry which is preliminary data.</text>
</comment>